<feature type="chain" id="PRO_5046361466" evidence="1">
    <location>
        <begin position="28"/>
        <end position="493"/>
    </location>
</feature>
<dbReference type="Gene3D" id="1.25.40.10">
    <property type="entry name" value="Tetratricopeptide repeat domain"/>
    <property type="match status" value="1"/>
</dbReference>
<dbReference type="RefSeq" id="WP_230436902.1">
    <property type="nucleotide sequence ID" value="NZ_CP087715.1"/>
</dbReference>
<reference evidence="3" key="1">
    <citation type="journal article" date="2019" name="Int. J. Syst. Evol. Microbiol.">
        <title>The Global Catalogue of Microorganisms (GCM) 10K type strain sequencing project: providing services to taxonomists for standard genome sequencing and annotation.</title>
        <authorList>
            <consortium name="The Broad Institute Genomics Platform"/>
            <consortium name="The Broad Institute Genome Sequencing Center for Infectious Disease"/>
            <person name="Wu L."/>
            <person name="Ma J."/>
        </authorList>
    </citation>
    <scope>NUCLEOTIDE SEQUENCE [LARGE SCALE GENOMIC DNA]</scope>
    <source>
        <strain evidence="3">CCUG 54356</strain>
    </source>
</reference>
<evidence type="ECO:0000313" key="2">
    <source>
        <dbReference type="EMBL" id="MFD1216782.1"/>
    </source>
</evidence>
<dbReference type="SUPFAM" id="SSF48452">
    <property type="entry name" value="TPR-like"/>
    <property type="match status" value="1"/>
</dbReference>
<sequence length="493" mass="56097">MKSAIRKALAASVIPILLSLSGGSASAATGWHEYNSEHFTVYSDVSEHKVHQLMRDLERFRRAALAFTGQEELPENRNLRVFHFRDTAEFARFSGDRKIAGFYRETWQGPIIFSRDGDHGISGSGLIFHEYVHHLMRERSGMTYPRWYAEGFAELLASAELQEKSVLIGGVPQWRLSAWATEDPLTIEQLLVPDPANHASGDSGRYWNNYYASAWLMTHYLQLGHNAGHEDYRGATNNYLQAVAAGENPLKIFPEHFGKPIGEIQREIQRYMQDDIARHRLTVPRYDYSIPRRGLTKNERLFLLADEAVDAGNLNLAMEYLQQSEKHGLGWQENLSAMAVVKAREKNFTVGEKVMEEIGEYGQISHLTAANTAQFHLLKLQSLSATRKWNDDDYQAAVRYAKIAVQTGPHYLPGYRTLWTAYQLKGKSEAALQIMLSAYQQEPNHLNLNASIGFYLAHLGKNALAREYLERVVAWSHSQDLRSKAEDILRRTN</sequence>
<comment type="caution">
    <text evidence="2">The sequence shown here is derived from an EMBL/GenBank/DDBJ whole genome shotgun (WGS) entry which is preliminary data.</text>
</comment>
<gene>
    <name evidence="2" type="ORF">ACFQ2X_09240</name>
</gene>
<accession>A0ABW3U8M0</accession>
<dbReference type="InterPro" id="IPR011990">
    <property type="entry name" value="TPR-like_helical_dom_sf"/>
</dbReference>
<keyword evidence="3" id="KW-1185">Reference proteome</keyword>
<protein>
    <submittedName>
        <fullName evidence="2">Tetratricopeptide repeat protein</fullName>
    </submittedName>
</protein>
<evidence type="ECO:0000256" key="1">
    <source>
        <dbReference type="SAM" id="SignalP"/>
    </source>
</evidence>
<keyword evidence="1" id="KW-0732">Signal</keyword>
<dbReference type="Proteomes" id="UP001597264">
    <property type="component" value="Unassembled WGS sequence"/>
</dbReference>
<evidence type="ECO:0000313" key="3">
    <source>
        <dbReference type="Proteomes" id="UP001597264"/>
    </source>
</evidence>
<dbReference type="EMBL" id="JBHTLR010000008">
    <property type="protein sequence ID" value="MFD1216782.1"/>
    <property type="molecule type" value="Genomic_DNA"/>
</dbReference>
<organism evidence="2 3">
    <name type="scientific">Microbulbifer celer</name>
    <dbReference type="NCBI Taxonomy" id="435905"/>
    <lineage>
        <taxon>Bacteria</taxon>
        <taxon>Pseudomonadati</taxon>
        <taxon>Pseudomonadota</taxon>
        <taxon>Gammaproteobacteria</taxon>
        <taxon>Cellvibrionales</taxon>
        <taxon>Microbulbiferaceae</taxon>
        <taxon>Microbulbifer</taxon>
    </lineage>
</organism>
<name>A0ABW3U8M0_9GAMM</name>
<feature type="signal peptide" evidence="1">
    <location>
        <begin position="1"/>
        <end position="27"/>
    </location>
</feature>
<proteinExistence type="predicted"/>